<dbReference type="RefSeq" id="WP_055148066.1">
    <property type="nucleotide sequence ID" value="NZ_JXSZ01000009.1"/>
</dbReference>
<evidence type="ECO:0000313" key="2">
    <source>
        <dbReference type="Proteomes" id="UP000050454"/>
    </source>
</evidence>
<dbReference type="PANTHER" id="PTHR43857">
    <property type="entry name" value="BLR7761 PROTEIN"/>
    <property type="match status" value="1"/>
</dbReference>
<keyword evidence="2" id="KW-1185">Reference proteome</keyword>
<evidence type="ECO:0000313" key="1">
    <source>
        <dbReference type="EMBL" id="KPM47751.1"/>
    </source>
</evidence>
<sequence>MRKNLFSGTKWEDQMGYSRAVKIGNTIEVSGTVSVTNSGEIVGENDAYLQTRFILMRIQNALESLGANIEDVIRTRVYVKNMADWEKVGKAHQEFFSEIKPANSLIAVAGMIDESYLVEIEASAVVLN</sequence>
<dbReference type="Gene3D" id="3.30.1330.40">
    <property type="entry name" value="RutC-like"/>
    <property type="match status" value="1"/>
</dbReference>
<dbReference type="STRING" id="1605367.AFM12_10780"/>
<dbReference type="InterPro" id="IPR006175">
    <property type="entry name" value="YjgF/YER057c/UK114"/>
</dbReference>
<dbReference type="SUPFAM" id="SSF55298">
    <property type="entry name" value="YjgF-like"/>
    <property type="match status" value="1"/>
</dbReference>
<dbReference type="OrthoDB" id="9799840at2"/>
<name>A0A0P7C3P0_9BACT</name>
<dbReference type="CDD" id="cd06154">
    <property type="entry name" value="YjgF_YER057c_UK114_like_6"/>
    <property type="match status" value="1"/>
</dbReference>
<reference evidence="1 2" key="1">
    <citation type="submission" date="2015-07" db="EMBL/GenBank/DDBJ databases">
        <title>The draft genome sequence of Leadbetterella sp. JN14-9.</title>
        <authorList>
            <person name="Liu Y."/>
            <person name="Du J."/>
            <person name="Shao Z."/>
        </authorList>
    </citation>
    <scope>NUCLEOTIDE SEQUENCE [LARGE SCALE GENOMIC DNA]</scope>
    <source>
        <strain evidence="1 2">JN14-9</strain>
    </source>
</reference>
<dbReference type="InterPro" id="IPR035959">
    <property type="entry name" value="RutC-like_sf"/>
</dbReference>
<organism evidence="1 2">
    <name type="scientific">Jiulongibacter sediminis</name>
    <dbReference type="NCBI Taxonomy" id="1605367"/>
    <lineage>
        <taxon>Bacteria</taxon>
        <taxon>Pseudomonadati</taxon>
        <taxon>Bacteroidota</taxon>
        <taxon>Cytophagia</taxon>
        <taxon>Cytophagales</taxon>
        <taxon>Leadbetterellaceae</taxon>
        <taxon>Jiulongibacter</taxon>
    </lineage>
</organism>
<comment type="caution">
    <text evidence="1">The sequence shown here is derived from an EMBL/GenBank/DDBJ whole genome shotgun (WGS) entry which is preliminary data.</text>
</comment>
<dbReference type="Pfam" id="PF01042">
    <property type="entry name" value="Ribonuc_L-PSP"/>
    <property type="match status" value="1"/>
</dbReference>
<dbReference type="Proteomes" id="UP000050454">
    <property type="component" value="Unassembled WGS sequence"/>
</dbReference>
<accession>A0A0P7C3P0</accession>
<protein>
    <submittedName>
        <fullName evidence="1">Endoribonuclease L-PSP</fullName>
    </submittedName>
</protein>
<proteinExistence type="predicted"/>
<dbReference type="AlphaFoldDB" id="A0A0P7C3P0"/>
<dbReference type="EMBL" id="LGTQ01000009">
    <property type="protein sequence ID" value="KPM47751.1"/>
    <property type="molecule type" value="Genomic_DNA"/>
</dbReference>
<dbReference type="PANTHER" id="PTHR43857:SF1">
    <property type="entry name" value="YJGH FAMILY PROTEIN"/>
    <property type="match status" value="1"/>
</dbReference>
<gene>
    <name evidence="1" type="ORF">AFM12_10780</name>
</gene>